<accession>A0ABV5IY25</accession>
<name>A0ABV5IY25_9ACTN</name>
<dbReference type="SUPFAM" id="SSF52266">
    <property type="entry name" value="SGNH hydrolase"/>
    <property type="match status" value="1"/>
</dbReference>
<dbReference type="GO" id="GO:0016787">
    <property type="term" value="F:hydrolase activity"/>
    <property type="evidence" value="ECO:0007669"/>
    <property type="project" value="UniProtKB-KW"/>
</dbReference>
<dbReference type="InterPro" id="IPR013830">
    <property type="entry name" value="SGNH_hydro"/>
</dbReference>
<keyword evidence="2" id="KW-0378">Hydrolase</keyword>
<dbReference type="PANTHER" id="PTHR30383:SF5">
    <property type="entry name" value="SGNH HYDROLASE-TYPE ESTERASE DOMAIN-CONTAINING PROTEIN"/>
    <property type="match status" value="1"/>
</dbReference>
<reference evidence="2 3" key="1">
    <citation type="submission" date="2024-09" db="EMBL/GenBank/DDBJ databases">
        <authorList>
            <person name="Sun Q."/>
            <person name="Mori K."/>
        </authorList>
    </citation>
    <scope>NUCLEOTIDE SEQUENCE [LARGE SCALE GENOMIC DNA]</scope>
    <source>
        <strain evidence="2 3">CCM 3426</strain>
    </source>
</reference>
<dbReference type="EMBL" id="JBHMEI010000104">
    <property type="protein sequence ID" value="MFB9209446.1"/>
    <property type="molecule type" value="Genomic_DNA"/>
</dbReference>
<evidence type="ECO:0000259" key="1">
    <source>
        <dbReference type="Pfam" id="PF13472"/>
    </source>
</evidence>
<feature type="domain" description="SGNH hydrolase-type esterase" evidence="1">
    <location>
        <begin position="7"/>
        <end position="166"/>
    </location>
</feature>
<dbReference type="RefSeq" id="WP_189648279.1">
    <property type="nucleotide sequence ID" value="NZ_BMRC01000006.1"/>
</dbReference>
<dbReference type="Proteomes" id="UP001589647">
    <property type="component" value="Unassembled WGS sequence"/>
</dbReference>
<evidence type="ECO:0000313" key="2">
    <source>
        <dbReference type="EMBL" id="MFB9209446.1"/>
    </source>
</evidence>
<keyword evidence="3" id="KW-1185">Reference proteome</keyword>
<gene>
    <name evidence="2" type="ORF">ACFFV7_50255</name>
</gene>
<dbReference type="InterPro" id="IPR036514">
    <property type="entry name" value="SGNH_hydro_sf"/>
</dbReference>
<sequence length="190" mass="20716">MSTVWLFTGDSVTQGALHTFGWRDYTQLFAERVRFELNRPADAVINTGVSGQKVSELDVEGAVLRHRPDVVVLMFGLNDCAAGPAGLPAFVRDYAAVISRVRRAGAKVVLQTPNRAPESGWADLPAYAEAVRSLDADVLVDHHATWDGGEHWMGSGCHPNEYGHRALARNLLRALDLWEPVGVSGSLFIP</sequence>
<dbReference type="PANTHER" id="PTHR30383">
    <property type="entry name" value="THIOESTERASE 1/PROTEASE 1/LYSOPHOSPHOLIPASE L1"/>
    <property type="match status" value="1"/>
</dbReference>
<dbReference type="InterPro" id="IPR051532">
    <property type="entry name" value="Ester_Hydrolysis_Enzymes"/>
</dbReference>
<protein>
    <submittedName>
        <fullName evidence="2">SGNH/GDSL hydrolase family protein</fullName>
    </submittedName>
</protein>
<evidence type="ECO:0000313" key="3">
    <source>
        <dbReference type="Proteomes" id="UP001589647"/>
    </source>
</evidence>
<proteinExistence type="predicted"/>
<dbReference type="Pfam" id="PF13472">
    <property type="entry name" value="Lipase_GDSL_2"/>
    <property type="match status" value="1"/>
</dbReference>
<comment type="caution">
    <text evidence="2">The sequence shown here is derived from an EMBL/GenBank/DDBJ whole genome shotgun (WGS) entry which is preliminary data.</text>
</comment>
<organism evidence="2 3">
    <name type="scientific">Nonomuraea spiralis</name>
    <dbReference type="NCBI Taxonomy" id="46182"/>
    <lineage>
        <taxon>Bacteria</taxon>
        <taxon>Bacillati</taxon>
        <taxon>Actinomycetota</taxon>
        <taxon>Actinomycetes</taxon>
        <taxon>Streptosporangiales</taxon>
        <taxon>Streptosporangiaceae</taxon>
        <taxon>Nonomuraea</taxon>
    </lineage>
</organism>
<dbReference type="Gene3D" id="3.40.50.1110">
    <property type="entry name" value="SGNH hydrolase"/>
    <property type="match status" value="1"/>
</dbReference>